<name>A0ABW3GVW5_9BACL</name>
<gene>
    <name evidence="1" type="ORF">ACFQ0V_02195</name>
</gene>
<proteinExistence type="predicted"/>
<evidence type="ECO:0000313" key="2">
    <source>
        <dbReference type="Proteomes" id="UP001596976"/>
    </source>
</evidence>
<sequence length="189" mass="22255">MFLLELLQGEHTHKIGLFPTEEQVIAWIEQIPFVRKDQYTIDEVEFVTYALMKEEIPVYAEVEWQGYVVPFTRYMLPDDENEAIFVWYKMHCFNEQTKERQMIDGMTRVDAYTVMNDEVETYIMQRNELFEEAKQYFESRGATVERGGEGSEDGEYVLVDGAITFHLDASSLAERAYAENFEQFIAAYQ</sequence>
<comment type="caution">
    <text evidence="1">The sequence shown here is derived from an EMBL/GenBank/DDBJ whole genome shotgun (WGS) entry which is preliminary data.</text>
</comment>
<keyword evidence="2" id="KW-1185">Reference proteome</keyword>
<dbReference type="EMBL" id="JBHTJF010000009">
    <property type="protein sequence ID" value="MFD0942580.1"/>
    <property type="molecule type" value="Genomic_DNA"/>
</dbReference>
<accession>A0ABW3GVW5</accession>
<dbReference type="Proteomes" id="UP001596976">
    <property type="component" value="Unassembled WGS sequence"/>
</dbReference>
<evidence type="ECO:0000313" key="1">
    <source>
        <dbReference type="EMBL" id="MFD0942580.1"/>
    </source>
</evidence>
<protein>
    <submittedName>
        <fullName evidence="1">Uncharacterized protein</fullName>
    </submittedName>
</protein>
<dbReference type="RefSeq" id="WP_381009185.1">
    <property type="nucleotide sequence ID" value="NZ_JBHTJF010000009.1"/>
</dbReference>
<reference evidence="2" key="1">
    <citation type="journal article" date="2019" name="Int. J. Syst. Evol. Microbiol.">
        <title>The Global Catalogue of Microorganisms (GCM) 10K type strain sequencing project: providing services to taxonomists for standard genome sequencing and annotation.</title>
        <authorList>
            <consortium name="The Broad Institute Genomics Platform"/>
            <consortium name="The Broad Institute Genome Sequencing Center for Infectious Disease"/>
            <person name="Wu L."/>
            <person name="Ma J."/>
        </authorList>
    </citation>
    <scope>NUCLEOTIDE SEQUENCE [LARGE SCALE GENOMIC DNA]</scope>
    <source>
        <strain evidence="2">CCUG 63563</strain>
    </source>
</reference>
<organism evidence="1 2">
    <name type="scientific">Savagea faecisuis</name>
    <dbReference type="NCBI Taxonomy" id="1274803"/>
    <lineage>
        <taxon>Bacteria</taxon>
        <taxon>Bacillati</taxon>
        <taxon>Bacillota</taxon>
        <taxon>Bacilli</taxon>
        <taxon>Bacillales</taxon>
        <taxon>Caryophanaceae</taxon>
        <taxon>Savagea</taxon>
    </lineage>
</organism>